<dbReference type="CDD" id="cd02247">
    <property type="entry name" value="cupin_pirin_C"/>
    <property type="match status" value="1"/>
</dbReference>
<dbReference type="InterPro" id="IPR008778">
    <property type="entry name" value="Pirin_C_dom"/>
</dbReference>
<feature type="binding site" evidence="2">
    <location>
        <position position="70"/>
    </location>
    <ligand>
        <name>Fe cation</name>
        <dbReference type="ChEBI" id="CHEBI:24875"/>
    </ligand>
</feature>
<name>A0A6N9TED1_9ALTE</name>
<dbReference type="EMBL" id="JAAAWO010000005">
    <property type="protein sequence ID" value="NDW15511.1"/>
    <property type="molecule type" value="Genomic_DNA"/>
</dbReference>
<sequence length="301" mass="32736">MNSNTNDQKHAVPQRSVTKRVKGVATSDGAGVSLTRIIGQPMLPRLDPFLMLDFFGSDKPDEYLSGFPSHPHRGFQTVTYMLAGKMRHKDSVGNEGVIEAGGIQWMNAGKGIIHEEMPEQEEGLLQGFQLWVNLPSHEKMSPPNYQDIQPSDVPVVNSHGATVKVLAGEFDGVAGPVKTTAVAPSFFDVHLTPNEDEPSFLSINIKGIQEGFIYVYEGALTVNPESAASENTLSATELGVLSPTSTENSQLTLLAKGECKCIVVFGEPINEPIVQYGPFVMNTQQEIMEAFEAYKNGKLTL</sequence>
<dbReference type="InterPro" id="IPR014710">
    <property type="entry name" value="RmlC-like_jellyroll"/>
</dbReference>
<dbReference type="SUPFAM" id="SSF51182">
    <property type="entry name" value="RmlC-like cupins"/>
    <property type="match status" value="1"/>
</dbReference>
<evidence type="ECO:0000259" key="6">
    <source>
        <dbReference type="Pfam" id="PF05726"/>
    </source>
</evidence>
<dbReference type="PIRSF" id="PIRSF006232">
    <property type="entry name" value="Pirin"/>
    <property type="match status" value="1"/>
</dbReference>
<protein>
    <submittedName>
        <fullName evidence="7">Pirin family protein</fullName>
    </submittedName>
</protein>
<dbReference type="GO" id="GO:0046872">
    <property type="term" value="F:metal ion binding"/>
    <property type="evidence" value="ECO:0007669"/>
    <property type="project" value="UniProtKB-KW"/>
</dbReference>
<proteinExistence type="inferred from homology"/>
<comment type="caution">
    <text evidence="7">The sequence shown here is derived from an EMBL/GenBank/DDBJ whole genome shotgun (WGS) entry which is preliminary data.</text>
</comment>
<dbReference type="Gene3D" id="2.60.120.10">
    <property type="entry name" value="Jelly Rolls"/>
    <property type="match status" value="2"/>
</dbReference>
<dbReference type="Pfam" id="PF05726">
    <property type="entry name" value="Pirin_C"/>
    <property type="match status" value="1"/>
</dbReference>
<evidence type="ECO:0000313" key="7">
    <source>
        <dbReference type="EMBL" id="NDW15511.1"/>
    </source>
</evidence>
<dbReference type="Proteomes" id="UP000471381">
    <property type="component" value="Unassembled WGS sequence"/>
</dbReference>
<keyword evidence="2" id="KW-0408">Iron</keyword>
<dbReference type="AlphaFoldDB" id="A0A6N9TED1"/>
<reference evidence="7 8" key="1">
    <citation type="submission" date="2020-01" db="EMBL/GenBank/DDBJ databases">
        <title>Genomes of bacteria type strains.</title>
        <authorList>
            <person name="Chen J."/>
            <person name="Zhu S."/>
            <person name="Yang J."/>
        </authorList>
    </citation>
    <scope>NUCLEOTIDE SEQUENCE [LARGE SCALE GENOMIC DNA]</scope>
    <source>
        <strain evidence="7 8">LMG 24078</strain>
    </source>
</reference>
<accession>A0A6N9TED1</accession>
<dbReference type="InterPro" id="IPR003829">
    <property type="entry name" value="Pirin_N_dom"/>
</dbReference>
<evidence type="ECO:0000313" key="8">
    <source>
        <dbReference type="Proteomes" id="UP000471381"/>
    </source>
</evidence>
<feature type="domain" description="Pirin N-terminal" evidence="5">
    <location>
        <begin position="34"/>
        <end position="132"/>
    </location>
</feature>
<dbReference type="RefSeq" id="WP_163106243.1">
    <property type="nucleotide sequence ID" value="NZ_JAAAWO010000005.1"/>
</dbReference>
<comment type="similarity">
    <text evidence="1 3">Belongs to the pirin family.</text>
</comment>
<dbReference type="InterPro" id="IPR012093">
    <property type="entry name" value="Pirin"/>
</dbReference>
<evidence type="ECO:0000256" key="2">
    <source>
        <dbReference type="PIRSR" id="PIRSR006232-1"/>
    </source>
</evidence>
<dbReference type="PANTHER" id="PTHR13903">
    <property type="entry name" value="PIRIN-RELATED"/>
    <property type="match status" value="1"/>
</dbReference>
<organism evidence="7 8">
    <name type="scientific">Alteromonas genovensis</name>
    <dbReference type="NCBI Taxonomy" id="471225"/>
    <lineage>
        <taxon>Bacteria</taxon>
        <taxon>Pseudomonadati</taxon>
        <taxon>Pseudomonadota</taxon>
        <taxon>Gammaproteobacteria</taxon>
        <taxon>Alteromonadales</taxon>
        <taxon>Alteromonadaceae</taxon>
        <taxon>Alteromonas/Salinimonas group</taxon>
        <taxon>Alteromonas</taxon>
    </lineage>
</organism>
<feature type="binding site" evidence="2">
    <location>
        <position position="72"/>
    </location>
    <ligand>
        <name>Fe cation</name>
        <dbReference type="ChEBI" id="CHEBI:24875"/>
    </ligand>
</feature>
<evidence type="ECO:0000256" key="4">
    <source>
        <dbReference type="SAM" id="MobiDB-lite"/>
    </source>
</evidence>
<dbReference type="PANTHER" id="PTHR13903:SF8">
    <property type="entry name" value="PIRIN"/>
    <property type="match status" value="1"/>
</dbReference>
<dbReference type="Pfam" id="PF02678">
    <property type="entry name" value="Pirin"/>
    <property type="match status" value="1"/>
</dbReference>
<dbReference type="InterPro" id="IPR011051">
    <property type="entry name" value="RmlC_Cupin_sf"/>
</dbReference>
<evidence type="ECO:0000256" key="1">
    <source>
        <dbReference type="ARBA" id="ARBA00008416"/>
    </source>
</evidence>
<keyword evidence="8" id="KW-1185">Reference proteome</keyword>
<keyword evidence="2" id="KW-0479">Metal-binding</keyword>
<feature type="region of interest" description="Disordered" evidence="4">
    <location>
        <begin position="1"/>
        <end position="24"/>
    </location>
</feature>
<evidence type="ECO:0000259" key="5">
    <source>
        <dbReference type="Pfam" id="PF02678"/>
    </source>
</evidence>
<gene>
    <name evidence="7" type="ORF">GTQ48_08255</name>
</gene>
<feature type="binding site" evidence="2">
    <location>
        <position position="116"/>
    </location>
    <ligand>
        <name>Fe cation</name>
        <dbReference type="ChEBI" id="CHEBI:24875"/>
    </ligand>
</feature>
<feature type="binding site" evidence="2">
    <location>
        <position position="114"/>
    </location>
    <ligand>
        <name>Fe cation</name>
        <dbReference type="ChEBI" id="CHEBI:24875"/>
    </ligand>
</feature>
<feature type="domain" description="Pirin C-terminal" evidence="6">
    <location>
        <begin position="201"/>
        <end position="299"/>
    </location>
</feature>
<evidence type="ECO:0000256" key="3">
    <source>
        <dbReference type="RuleBase" id="RU003457"/>
    </source>
</evidence>
<comment type="cofactor">
    <cofactor evidence="2">
        <name>Fe cation</name>
        <dbReference type="ChEBI" id="CHEBI:24875"/>
    </cofactor>
    <text evidence="2">Binds 1 Fe cation per subunit.</text>
</comment>
<dbReference type="CDD" id="cd02909">
    <property type="entry name" value="cupin_pirin_N"/>
    <property type="match status" value="1"/>
</dbReference>